<feature type="region of interest" description="Disordered" evidence="1">
    <location>
        <begin position="48"/>
        <end position="67"/>
    </location>
</feature>
<dbReference type="Proteomes" id="UP001055111">
    <property type="component" value="Unassembled WGS sequence"/>
</dbReference>
<gene>
    <name evidence="2" type="ORF">CBA19CS42_04300</name>
</gene>
<evidence type="ECO:0000256" key="1">
    <source>
        <dbReference type="SAM" id="MobiDB-lite"/>
    </source>
</evidence>
<reference evidence="2" key="1">
    <citation type="submission" date="2022-09" db="EMBL/GenBank/DDBJ databases">
        <title>Isolation and characterization of 3-chlorobenzoate degrading bacteria from soils in Shizuoka.</title>
        <authorList>
            <person name="Ifat A."/>
            <person name="Ogawa N."/>
            <person name="Kimbara K."/>
            <person name="Moriuchi R."/>
            <person name="Dohra H."/>
            <person name="Shintani M."/>
        </authorList>
    </citation>
    <scope>NUCLEOTIDE SEQUENCE</scope>
    <source>
        <strain evidence="2">19CS4-2</strain>
    </source>
</reference>
<protein>
    <submittedName>
        <fullName evidence="2">Uncharacterized protein</fullName>
    </submittedName>
</protein>
<sequence length="305" mass="35509">MKPEMSKREKARRAKARGSKTFIAHCEKCGTDRKHYASSVLCVTCEKQRDRRRTEARRQDPELKKKHNDAVHRRYLEDLGKSRERAAATEWRKATKAEKMHAWYEYERQAMQAVYAGLIEAKRGNEPDKMLEKFRQQGDHLIPKVGKGVIDGEEKIVVNGLHTFANLAPLSAVLNQKKGSDFEPDLCRYQKPANRHSGGAWDPELTDEERERIQERWTVEGVPLEESLRTHRDVLDRDARAYEEHLRKTYGMEILVDPAWFECHVLPEWKALEGPRYKGFEEEPDEETVRAFAARNEPRNTTNAV</sequence>
<organism evidence="2 3">
    <name type="scientific">Caballeronia novacaledonica</name>
    <dbReference type="NCBI Taxonomy" id="1544861"/>
    <lineage>
        <taxon>Bacteria</taxon>
        <taxon>Pseudomonadati</taxon>
        <taxon>Pseudomonadota</taxon>
        <taxon>Betaproteobacteria</taxon>
        <taxon>Burkholderiales</taxon>
        <taxon>Burkholderiaceae</taxon>
        <taxon>Caballeronia</taxon>
    </lineage>
</organism>
<accession>A0AA37MGN5</accession>
<dbReference type="RefSeq" id="WP_238210067.1">
    <property type="nucleotide sequence ID" value="NZ_BPUS01000001.1"/>
</dbReference>
<dbReference type="EMBL" id="BPUS01000001">
    <property type="protein sequence ID" value="GJH23698.1"/>
    <property type="molecule type" value="Genomic_DNA"/>
</dbReference>
<proteinExistence type="predicted"/>
<evidence type="ECO:0000313" key="2">
    <source>
        <dbReference type="EMBL" id="GJH23698.1"/>
    </source>
</evidence>
<name>A0AA37MGN5_9BURK</name>
<feature type="region of interest" description="Disordered" evidence="1">
    <location>
        <begin position="281"/>
        <end position="305"/>
    </location>
</feature>
<dbReference type="AlphaFoldDB" id="A0AA37MGN5"/>
<evidence type="ECO:0000313" key="3">
    <source>
        <dbReference type="Proteomes" id="UP001055111"/>
    </source>
</evidence>
<comment type="caution">
    <text evidence="2">The sequence shown here is derived from an EMBL/GenBank/DDBJ whole genome shotgun (WGS) entry which is preliminary data.</text>
</comment>